<accession>A0ACB7RJZ6</accession>
<protein>
    <submittedName>
        <fullName evidence="1">Uncharacterized protein</fullName>
    </submittedName>
</protein>
<name>A0ACB7RJZ6_HYAAI</name>
<organism evidence="1 2">
    <name type="scientific">Hyalomma asiaticum</name>
    <name type="common">Tick</name>
    <dbReference type="NCBI Taxonomy" id="266040"/>
    <lineage>
        <taxon>Eukaryota</taxon>
        <taxon>Metazoa</taxon>
        <taxon>Ecdysozoa</taxon>
        <taxon>Arthropoda</taxon>
        <taxon>Chelicerata</taxon>
        <taxon>Arachnida</taxon>
        <taxon>Acari</taxon>
        <taxon>Parasitiformes</taxon>
        <taxon>Ixodida</taxon>
        <taxon>Ixodoidea</taxon>
        <taxon>Ixodidae</taxon>
        <taxon>Hyalomminae</taxon>
        <taxon>Hyalomma</taxon>
    </lineage>
</organism>
<gene>
    <name evidence="1" type="ORF">HPB50_009539</name>
</gene>
<comment type="caution">
    <text evidence="1">The sequence shown here is derived from an EMBL/GenBank/DDBJ whole genome shotgun (WGS) entry which is preliminary data.</text>
</comment>
<dbReference type="EMBL" id="CM023489">
    <property type="protein sequence ID" value="KAH6922122.1"/>
    <property type="molecule type" value="Genomic_DNA"/>
</dbReference>
<reference evidence="1" key="1">
    <citation type="submission" date="2020-05" db="EMBL/GenBank/DDBJ databases">
        <title>Large-scale comparative analyses of tick genomes elucidate their genetic diversity and vector capacities.</title>
        <authorList>
            <person name="Jia N."/>
            <person name="Wang J."/>
            <person name="Shi W."/>
            <person name="Du L."/>
            <person name="Sun Y."/>
            <person name="Zhan W."/>
            <person name="Jiang J."/>
            <person name="Wang Q."/>
            <person name="Zhang B."/>
            <person name="Ji P."/>
            <person name="Sakyi L.B."/>
            <person name="Cui X."/>
            <person name="Yuan T."/>
            <person name="Jiang B."/>
            <person name="Yang W."/>
            <person name="Lam T.T.-Y."/>
            <person name="Chang Q."/>
            <person name="Ding S."/>
            <person name="Wang X."/>
            <person name="Zhu J."/>
            <person name="Ruan X."/>
            <person name="Zhao L."/>
            <person name="Wei J."/>
            <person name="Que T."/>
            <person name="Du C."/>
            <person name="Cheng J."/>
            <person name="Dai P."/>
            <person name="Han X."/>
            <person name="Huang E."/>
            <person name="Gao Y."/>
            <person name="Liu J."/>
            <person name="Shao H."/>
            <person name="Ye R."/>
            <person name="Li L."/>
            <person name="Wei W."/>
            <person name="Wang X."/>
            <person name="Wang C."/>
            <person name="Yang T."/>
            <person name="Huo Q."/>
            <person name="Li W."/>
            <person name="Guo W."/>
            <person name="Chen H."/>
            <person name="Zhou L."/>
            <person name="Ni X."/>
            <person name="Tian J."/>
            <person name="Zhou Y."/>
            <person name="Sheng Y."/>
            <person name="Liu T."/>
            <person name="Pan Y."/>
            <person name="Xia L."/>
            <person name="Li J."/>
            <person name="Zhao F."/>
            <person name="Cao W."/>
        </authorList>
    </citation>
    <scope>NUCLEOTIDE SEQUENCE</scope>
    <source>
        <strain evidence="1">Hyas-2018</strain>
    </source>
</reference>
<keyword evidence="2" id="KW-1185">Reference proteome</keyword>
<sequence>MDKYRQLAQGIIDSNPMVQVAFSAILPWGQNHYRPWQAQSSGLCHLNDKYRKVNVALMQFCQESGFTFLDELVDNWPGYLSRDGVHPSPFGNKVLAEFLHREAFTMSMNLERTRIHQSRRDPQASTWRGWAQQERVPTILEADFPALGLHAFTCQIASGPSTAPAAVWKTSTAPVQRPDTDQLARTFRGAGFTLIGGVRVRCKGSKAWWTWDSLPSPLFYDTSVPSRGNTEGRLVEPKIPGRGASTTCAMKARRASQKHENALAECSSVGKGETSPGETAVLQAVCQRGDSEWKLVQSKKRSSRGTGCALELLPNYLDFCYVLLDKSNTTVRDED</sequence>
<dbReference type="Proteomes" id="UP000821845">
    <property type="component" value="Chromosome 9"/>
</dbReference>
<proteinExistence type="predicted"/>
<evidence type="ECO:0000313" key="2">
    <source>
        <dbReference type="Proteomes" id="UP000821845"/>
    </source>
</evidence>
<evidence type="ECO:0000313" key="1">
    <source>
        <dbReference type="EMBL" id="KAH6922122.1"/>
    </source>
</evidence>